<proteinExistence type="predicted"/>
<feature type="region of interest" description="Disordered" evidence="1">
    <location>
        <begin position="45"/>
        <end position="85"/>
    </location>
</feature>
<evidence type="ECO:0000313" key="2">
    <source>
        <dbReference type="EMBL" id="CAD8065211.1"/>
    </source>
</evidence>
<dbReference type="AlphaFoldDB" id="A0A8S1LFG5"/>
<evidence type="ECO:0000313" key="3">
    <source>
        <dbReference type="Proteomes" id="UP000688137"/>
    </source>
</evidence>
<feature type="compositionally biased region" description="Basic and acidic residues" evidence="1">
    <location>
        <begin position="55"/>
        <end position="66"/>
    </location>
</feature>
<accession>A0A8S1LFG5</accession>
<dbReference type="OMA" id="HEKTKIN"/>
<sequence>MNNQFLPDDDDPQVKEERKSLYKIFGKETSLGKELFGLYNAHEKPKINYPKPKQKTQEQLDAEKMKTQKSCPQKTVIDYPKEEPKQKQQYYPIDFIQKRKPEAEIRKEIEKYYEGRKFFRPAVQGQDRKKLIEQLQRVFKYKRGALPKGAELPEINIKNDDAFLKDSETTSNAIKKMHKKDLYFTGLKSDNQSDATTLQGDPQIELEVLFSSIMKEIEERQEFLQEIEYLNEPKLKQRIKDEIIERVAELQKVQDLRRHYCN</sequence>
<organism evidence="2 3">
    <name type="scientific">Paramecium primaurelia</name>
    <dbReference type="NCBI Taxonomy" id="5886"/>
    <lineage>
        <taxon>Eukaryota</taxon>
        <taxon>Sar</taxon>
        <taxon>Alveolata</taxon>
        <taxon>Ciliophora</taxon>
        <taxon>Intramacronucleata</taxon>
        <taxon>Oligohymenophorea</taxon>
        <taxon>Peniculida</taxon>
        <taxon>Parameciidae</taxon>
        <taxon>Paramecium</taxon>
    </lineage>
</organism>
<name>A0A8S1LFG5_PARPR</name>
<evidence type="ECO:0000256" key="1">
    <source>
        <dbReference type="SAM" id="MobiDB-lite"/>
    </source>
</evidence>
<dbReference type="EMBL" id="CAJJDM010000036">
    <property type="protein sequence ID" value="CAD8065211.1"/>
    <property type="molecule type" value="Genomic_DNA"/>
</dbReference>
<comment type="caution">
    <text evidence="2">The sequence shown here is derived from an EMBL/GenBank/DDBJ whole genome shotgun (WGS) entry which is preliminary data.</text>
</comment>
<gene>
    <name evidence="2" type="ORF">PPRIM_AZ9-3.1.T0370153</name>
</gene>
<dbReference type="Proteomes" id="UP000688137">
    <property type="component" value="Unassembled WGS sequence"/>
</dbReference>
<keyword evidence="3" id="KW-1185">Reference proteome</keyword>
<reference evidence="2" key="1">
    <citation type="submission" date="2021-01" db="EMBL/GenBank/DDBJ databases">
        <authorList>
            <consortium name="Genoscope - CEA"/>
            <person name="William W."/>
        </authorList>
    </citation>
    <scope>NUCLEOTIDE SEQUENCE</scope>
</reference>
<protein>
    <submittedName>
        <fullName evidence="2">Uncharacterized protein</fullName>
    </submittedName>
</protein>